<dbReference type="Gramene" id="rna-AYBTSS11_LOCUS31586">
    <property type="protein sequence ID" value="CAJ1979371.1"/>
    <property type="gene ID" value="gene-AYBTSS11_LOCUS31586"/>
</dbReference>
<accession>A0AA86W6P2</accession>
<evidence type="ECO:0000313" key="1">
    <source>
        <dbReference type="EMBL" id="CAJ1979371.1"/>
    </source>
</evidence>
<evidence type="ECO:0000313" key="2">
    <source>
        <dbReference type="Proteomes" id="UP001189624"/>
    </source>
</evidence>
<dbReference type="EMBL" id="OY731408">
    <property type="protein sequence ID" value="CAJ1979371.1"/>
    <property type="molecule type" value="Genomic_DNA"/>
</dbReference>
<gene>
    <name evidence="1" type="ORF">AYBTSS11_LOCUS31586</name>
</gene>
<keyword evidence="2" id="KW-1185">Reference proteome</keyword>
<name>A0AA86W6P2_9FABA</name>
<proteinExistence type="predicted"/>
<protein>
    <submittedName>
        <fullName evidence="1">Uncharacterized protein</fullName>
    </submittedName>
</protein>
<dbReference type="AlphaFoldDB" id="A0AA86W6P2"/>
<dbReference type="Proteomes" id="UP001189624">
    <property type="component" value="Chromosome 11"/>
</dbReference>
<organism evidence="1 2">
    <name type="scientific">Sphenostylis stenocarpa</name>
    <dbReference type="NCBI Taxonomy" id="92480"/>
    <lineage>
        <taxon>Eukaryota</taxon>
        <taxon>Viridiplantae</taxon>
        <taxon>Streptophyta</taxon>
        <taxon>Embryophyta</taxon>
        <taxon>Tracheophyta</taxon>
        <taxon>Spermatophyta</taxon>
        <taxon>Magnoliopsida</taxon>
        <taxon>eudicotyledons</taxon>
        <taxon>Gunneridae</taxon>
        <taxon>Pentapetalae</taxon>
        <taxon>rosids</taxon>
        <taxon>fabids</taxon>
        <taxon>Fabales</taxon>
        <taxon>Fabaceae</taxon>
        <taxon>Papilionoideae</taxon>
        <taxon>50 kb inversion clade</taxon>
        <taxon>NPAAA clade</taxon>
        <taxon>indigoferoid/millettioid clade</taxon>
        <taxon>Phaseoleae</taxon>
        <taxon>Sphenostylis</taxon>
    </lineage>
</organism>
<reference evidence="1" key="1">
    <citation type="submission" date="2023-10" db="EMBL/GenBank/DDBJ databases">
        <authorList>
            <person name="Domelevo Entfellner J.-B."/>
        </authorList>
    </citation>
    <scope>NUCLEOTIDE SEQUENCE</scope>
</reference>
<sequence length="119" mass="13575">MKTKTYSILILPPSISMFIATSTRHGNGVKRLKAMNEKKGFANALGERIQIAGSVGFQGEWIRREKKRDEIHGREILQKHTIEFCHRIHSSLSKIPPCRVEVAMHTAVLKWIKSQPKSQ</sequence>